<dbReference type="PANTHER" id="PTHR10434:SF40">
    <property type="entry name" value="1-ACYL-SN-GLYCEROL-3-PHOSPHATE ACYLTRANSFERASE"/>
    <property type="match status" value="1"/>
</dbReference>
<keyword evidence="2 6" id="KW-0808">Transferase</keyword>
<dbReference type="STRING" id="1365950.SAMN05428963_107196"/>
<evidence type="ECO:0000256" key="3">
    <source>
        <dbReference type="ARBA" id="ARBA00023315"/>
    </source>
</evidence>
<keyword evidence="3 6" id="KW-0012">Acyltransferase</keyword>
<dbReference type="PANTHER" id="PTHR10434">
    <property type="entry name" value="1-ACYL-SN-GLYCEROL-3-PHOSPHATE ACYLTRANSFERASE"/>
    <property type="match status" value="1"/>
</dbReference>
<dbReference type="SUPFAM" id="SSF69593">
    <property type="entry name" value="Glycerol-3-phosphate (1)-acyltransferase"/>
    <property type="match status" value="1"/>
</dbReference>
<sequence length="261" mass="29243">MTALRSLAFNVLFYLNLIGHLLVLSPVFFIVPERMAWSFLKSWARSSLWLMKVVAGLDAHITGHENIPQGAVIVASKHQSFWDIMALVPQLDRPTFILKKELISIPVFGWFARRLGMIPVDRSKGAAAIPAMLESAREAAAAGRQIIIFPEGTRTAPGADPDYRSGVFRLYRELKLPVVPVALNSGVFWPRRSFMRWPGTVEAQFLPPLPPGLYRDAFLPPLRAAIEERSTEMLRDAYRGRTDLPMNALVRERLTEGAPLA</sequence>
<reference evidence="6 7" key="1">
    <citation type="submission" date="2017-02" db="EMBL/GenBank/DDBJ databases">
        <authorList>
            <person name="Peterson S.W."/>
        </authorList>
    </citation>
    <scope>NUCLEOTIDE SEQUENCE [LARGE SCALE GENOMIC DNA]</scope>
    <source>
        <strain evidence="6 7">USBA 369</strain>
    </source>
</reference>
<dbReference type="SMART" id="SM00563">
    <property type="entry name" value="PlsC"/>
    <property type="match status" value="1"/>
</dbReference>
<feature type="domain" description="Phospholipid/glycerol acyltransferase" evidence="5">
    <location>
        <begin position="72"/>
        <end position="186"/>
    </location>
</feature>
<evidence type="ECO:0000256" key="4">
    <source>
        <dbReference type="SAM" id="Phobius"/>
    </source>
</evidence>
<comment type="pathway">
    <text evidence="1">Lipid metabolism.</text>
</comment>
<evidence type="ECO:0000313" key="7">
    <source>
        <dbReference type="Proteomes" id="UP000190135"/>
    </source>
</evidence>
<keyword evidence="4" id="KW-0472">Membrane</keyword>
<dbReference type="Pfam" id="PF01553">
    <property type="entry name" value="Acyltransferase"/>
    <property type="match status" value="1"/>
</dbReference>
<name>A0A1T4RRF6_9HYPH</name>
<keyword evidence="4" id="KW-1133">Transmembrane helix</keyword>
<proteinExistence type="predicted"/>
<dbReference type="Proteomes" id="UP000190135">
    <property type="component" value="Unassembled WGS sequence"/>
</dbReference>
<dbReference type="AlphaFoldDB" id="A0A1T4RRF6"/>
<keyword evidence="4" id="KW-0812">Transmembrane</keyword>
<dbReference type="OrthoDB" id="5290997at2"/>
<dbReference type="CDD" id="cd07989">
    <property type="entry name" value="LPLAT_AGPAT-like"/>
    <property type="match status" value="1"/>
</dbReference>
<dbReference type="InterPro" id="IPR002123">
    <property type="entry name" value="Plipid/glycerol_acylTrfase"/>
</dbReference>
<accession>A0A1T4RRF6</accession>
<dbReference type="GO" id="GO:0006654">
    <property type="term" value="P:phosphatidic acid biosynthetic process"/>
    <property type="evidence" value="ECO:0007669"/>
    <property type="project" value="TreeGrafter"/>
</dbReference>
<evidence type="ECO:0000259" key="5">
    <source>
        <dbReference type="SMART" id="SM00563"/>
    </source>
</evidence>
<protein>
    <submittedName>
        <fullName evidence="6">1-acyl-sn-glycerol-3-phosphate acyltransferase</fullName>
    </submittedName>
</protein>
<evidence type="ECO:0000256" key="2">
    <source>
        <dbReference type="ARBA" id="ARBA00022679"/>
    </source>
</evidence>
<gene>
    <name evidence="6" type="ORF">SAMN05428963_107196</name>
</gene>
<dbReference type="GO" id="GO:0003841">
    <property type="term" value="F:1-acylglycerol-3-phosphate O-acyltransferase activity"/>
    <property type="evidence" value="ECO:0007669"/>
    <property type="project" value="TreeGrafter"/>
</dbReference>
<keyword evidence="7" id="KW-1185">Reference proteome</keyword>
<evidence type="ECO:0000313" key="6">
    <source>
        <dbReference type="EMBL" id="SKA18467.1"/>
    </source>
</evidence>
<dbReference type="EMBL" id="FUXL01000007">
    <property type="protein sequence ID" value="SKA18467.1"/>
    <property type="molecule type" value="Genomic_DNA"/>
</dbReference>
<organism evidence="6 7">
    <name type="scientific">Consotaella salsifontis</name>
    <dbReference type="NCBI Taxonomy" id="1365950"/>
    <lineage>
        <taxon>Bacteria</taxon>
        <taxon>Pseudomonadati</taxon>
        <taxon>Pseudomonadota</taxon>
        <taxon>Alphaproteobacteria</taxon>
        <taxon>Hyphomicrobiales</taxon>
        <taxon>Aurantimonadaceae</taxon>
        <taxon>Consotaella</taxon>
    </lineage>
</organism>
<dbReference type="RefSeq" id="WP_078708686.1">
    <property type="nucleotide sequence ID" value="NZ_FUXL01000007.1"/>
</dbReference>
<feature type="transmembrane region" description="Helical" evidence="4">
    <location>
        <begin position="12"/>
        <end position="31"/>
    </location>
</feature>
<evidence type="ECO:0000256" key="1">
    <source>
        <dbReference type="ARBA" id="ARBA00005189"/>
    </source>
</evidence>